<dbReference type="AlphaFoldDB" id="A0A139I6P9"/>
<dbReference type="EMBL" id="LFZO01000261">
    <property type="protein sequence ID" value="KXT10433.1"/>
    <property type="molecule type" value="Genomic_DNA"/>
</dbReference>
<organism evidence="8 9">
    <name type="scientific">Pseudocercospora musae</name>
    <dbReference type="NCBI Taxonomy" id="113226"/>
    <lineage>
        <taxon>Eukaryota</taxon>
        <taxon>Fungi</taxon>
        <taxon>Dikarya</taxon>
        <taxon>Ascomycota</taxon>
        <taxon>Pezizomycotina</taxon>
        <taxon>Dothideomycetes</taxon>
        <taxon>Dothideomycetidae</taxon>
        <taxon>Mycosphaerellales</taxon>
        <taxon>Mycosphaerellaceae</taxon>
        <taxon>Pseudocercospora</taxon>
    </lineage>
</organism>
<proteinExistence type="inferred from homology"/>
<evidence type="ECO:0000256" key="5">
    <source>
        <dbReference type="ARBA" id="ARBA00023136"/>
    </source>
</evidence>
<evidence type="ECO:0000256" key="2">
    <source>
        <dbReference type="ARBA" id="ARBA00006824"/>
    </source>
</evidence>
<evidence type="ECO:0000256" key="6">
    <source>
        <dbReference type="RuleBase" id="RU363053"/>
    </source>
</evidence>
<keyword evidence="3 6" id="KW-0812">Transmembrane</keyword>
<evidence type="ECO:0000313" key="9">
    <source>
        <dbReference type="Proteomes" id="UP000073492"/>
    </source>
</evidence>
<protein>
    <submittedName>
        <fullName evidence="8">Uncharacterized protein</fullName>
    </submittedName>
</protein>
<evidence type="ECO:0000256" key="1">
    <source>
        <dbReference type="ARBA" id="ARBA00004141"/>
    </source>
</evidence>
<comment type="subcellular location">
    <subcellularLocation>
        <location evidence="1">Membrane</location>
        <topology evidence="1">Multi-pass membrane protein</topology>
    </subcellularLocation>
</comment>
<gene>
    <name evidence="8" type="ORF">AC579_7876</name>
</gene>
<dbReference type="InterPro" id="IPR007248">
    <property type="entry name" value="Mpv17_PMP22"/>
</dbReference>
<dbReference type="STRING" id="113226.A0A139I6P9"/>
<keyword evidence="5 6" id="KW-0472">Membrane</keyword>
<comment type="caution">
    <text evidence="8">The sequence shown here is derived from an EMBL/GenBank/DDBJ whole genome shotgun (WGS) entry which is preliminary data.</text>
</comment>
<name>A0A139I6P9_9PEZI</name>
<accession>A0A139I6P9</accession>
<dbReference type="PANTHER" id="PTHR11266:SF80">
    <property type="entry name" value="PEROXISOMAL MEMBRANE PROTEIN 2"/>
    <property type="match status" value="1"/>
</dbReference>
<dbReference type="EMBL" id="LFZO01000261">
    <property type="protein sequence ID" value="KXT10430.1"/>
    <property type="molecule type" value="Genomic_DNA"/>
</dbReference>
<dbReference type="OrthoDB" id="10267969at2759"/>
<evidence type="ECO:0000256" key="7">
    <source>
        <dbReference type="SAM" id="MobiDB-lite"/>
    </source>
</evidence>
<dbReference type="PANTHER" id="PTHR11266">
    <property type="entry name" value="PEROXISOMAL MEMBRANE PROTEIN 2, PXMP2 MPV17"/>
    <property type="match status" value="1"/>
</dbReference>
<feature type="transmembrane region" description="Helical" evidence="6">
    <location>
        <begin position="159"/>
        <end position="176"/>
    </location>
</feature>
<dbReference type="EMBL" id="LFZO01000261">
    <property type="protein sequence ID" value="KXT10431.1"/>
    <property type="molecule type" value="Genomic_DNA"/>
</dbReference>
<feature type="region of interest" description="Disordered" evidence="7">
    <location>
        <begin position="107"/>
        <end position="135"/>
    </location>
</feature>
<feature type="transmembrane region" description="Helical" evidence="6">
    <location>
        <begin position="220"/>
        <end position="237"/>
    </location>
</feature>
<dbReference type="Proteomes" id="UP000073492">
    <property type="component" value="Unassembled WGS sequence"/>
</dbReference>
<keyword evidence="9" id="KW-1185">Reference proteome</keyword>
<feature type="transmembrane region" description="Helical" evidence="6">
    <location>
        <begin position="197"/>
        <end position="214"/>
    </location>
</feature>
<dbReference type="Pfam" id="PF04117">
    <property type="entry name" value="Mpv17_PMP22"/>
    <property type="match status" value="1"/>
</dbReference>
<dbReference type="GO" id="GO:0005778">
    <property type="term" value="C:peroxisomal membrane"/>
    <property type="evidence" value="ECO:0007669"/>
    <property type="project" value="TreeGrafter"/>
</dbReference>
<comment type="similarity">
    <text evidence="2 6">Belongs to the peroxisomal membrane protein PXMP2/4 family.</text>
</comment>
<evidence type="ECO:0000313" key="8">
    <source>
        <dbReference type="EMBL" id="KXT10430.1"/>
    </source>
</evidence>
<sequence>MKQARTVPSLTKTFIKTMPSPIVTACLQAGVLSAISNVLAQLITCYQAKTSYTLNIVELLQFVTYSILSCPPNYLWQAFLEARFPAYARGSPQSEKQLIVHDIVHSSGTENGQGANGSLSNRRVEEKAMTQQTDTAVSEEKTKKLSLKNTAIKFTLDQTMGAAVNTVLFIAGIALLRGQPWSTVYTSIQEQFWPMTFAGQKLWPAVSILSFVAIPLEHRMLFGSVAGLFWGIYLSLVSGSGKH</sequence>
<keyword evidence="4 6" id="KW-1133">Transmembrane helix</keyword>
<reference evidence="8 9" key="1">
    <citation type="submission" date="2015-07" db="EMBL/GenBank/DDBJ databases">
        <title>Comparative genomics of the Sigatoka disease complex on banana suggests a link between parallel evolutionary changes in Pseudocercospora fijiensis and Pseudocercospora eumusae and increased virulence on the banana host.</title>
        <authorList>
            <person name="Chang T.-C."/>
            <person name="Salvucci A."/>
            <person name="Crous P.W."/>
            <person name="Stergiopoulos I."/>
        </authorList>
    </citation>
    <scope>NUCLEOTIDE SEQUENCE [LARGE SCALE GENOMIC DNA]</scope>
    <source>
        <strain evidence="8 9">CBS 116634</strain>
    </source>
</reference>
<evidence type="ECO:0000256" key="3">
    <source>
        <dbReference type="ARBA" id="ARBA00022692"/>
    </source>
</evidence>
<evidence type="ECO:0000256" key="4">
    <source>
        <dbReference type="ARBA" id="ARBA00022989"/>
    </source>
</evidence>
<feature type="compositionally biased region" description="Polar residues" evidence="7">
    <location>
        <begin position="107"/>
        <end position="121"/>
    </location>
</feature>